<feature type="non-terminal residue" evidence="1">
    <location>
        <position position="1"/>
    </location>
</feature>
<reference evidence="1" key="1">
    <citation type="submission" date="2018-05" db="EMBL/GenBank/DDBJ databases">
        <authorList>
            <person name="Lanie J.A."/>
            <person name="Ng W.-L."/>
            <person name="Kazmierczak K.M."/>
            <person name="Andrzejewski T.M."/>
            <person name="Davidsen T.M."/>
            <person name="Wayne K.J."/>
            <person name="Tettelin H."/>
            <person name="Glass J.I."/>
            <person name="Rusch D."/>
            <person name="Podicherti R."/>
            <person name="Tsui H.-C.T."/>
            <person name="Winkler M.E."/>
        </authorList>
    </citation>
    <scope>NUCLEOTIDE SEQUENCE</scope>
</reference>
<feature type="non-terminal residue" evidence="1">
    <location>
        <position position="26"/>
    </location>
</feature>
<gene>
    <name evidence="1" type="ORF">METZ01_LOCUS333370</name>
</gene>
<protein>
    <submittedName>
        <fullName evidence="1">Uncharacterized protein</fullName>
    </submittedName>
</protein>
<evidence type="ECO:0000313" key="1">
    <source>
        <dbReference type="EMBL" id="SVC80516.1"/>
    </source>
</evidence>
<organism evidence="1">
    <name type="scientific">marine metagenome</name>
    <dbReference type="NCBI Taxonomy" id="408172"/>
    <lineage>
        <taxon>unclassified sequences</taxon>
        <taxon>metagenomes</taxon>
        <taxon>ecological metagenomes</taxon>
    </lineage>
</organism>
<sequence length="26" mass="2810">VAAKAKPLTVSEAQRAIYIDFEGFKG</sequence>
<proteinExistence type="predicted"/>
<accession>A0A382Q539</accession>
<name>A0A382Q539_9ZZZZ</name>
<dbReference type="EMBL" id="UINC01111934">
    <property type="protein sequence ID" value="SVC80516.1"/>
    <property type="molecule type" value="Genomic_DNA"/>
</dbReference>
<dbReference type="AlphaFoldDB" id="A0A382Q539"/>